<dbReference type="SUPFAM" id="SSF117074">
    <property type="entry name" value="Hypothetical protein PA1324"/>
    <property type="match status" value="1"/>
</dbReference>
<evidence type="ECO:0000313" key="2">
    <source>
        <dbReference type="Proteomes" id="UP000184287"/>
    </source>
</evidence>
<evidence type="ECO:0008006" key="3">
    <source>
        <dbReference type="Google" id="ProtNLM"/>
    </source>
</evidence>
<protein>
    <recommendedName>
        <fullName evidence="3">Prealbumin-like fold domain-containing protein</fullName>
    </recommendedName>
</protein>
<gene>
    <name evidence="1" type="ORF">SAMN04488522_1021243</name>
</gene>
<evidence type="ECO:0000313" key="1">
    <source>
        <dbReference type="EMBL" id="SHF43154.1"/>
    </source>
</evidence>
<dbReference type="InterPro" id="IPR013783">
    <property type="entry name" value="Ig-like_fold"/>
</dbReference>
<dbReference type="AlphaFoldDB" id="A0A1M5BKS7"/>
<accession>A0A1M5BKS7</accession>
<keyword evidence="2" id="KW-1185">Reference proteome</keyword>
<dbReference type="OrthoDB" id="704982at2"/>
<dbReference type="STRING" id="288992.SAMN04488522_1021243"/>
<proteinExistence type="predicted"/>
<sequence length="233" mass="25346">MKCKTILLLGLSILVLSCKKITNVKVTDAVSTGNLSYKIVDDSGNGLAGVKVSLYDSRISYSTSTPNPNALVDSIRTNQEGIAYFSNLLPKSYLVTADSPVVNKIKYRTDEFIQIVADTRKEKTIQASSFSGLLNIRLISENDRRTPLKNLGVVAYPLKSVQPNSDNVTNIIKAAPLKGLTDENGFVSIKVPSNIAFGLIIYNPNNGNLGYGYGPVGVEKDKTNELQLYSFAF</sequence>
<name>A0A1M5BKS7_9SPHI</name>
<dbReference type="Gene3D" id="2.60.40.10">
    <property type="entry name" value="Immunoglobulins"/>
    <property type="match status" value="1"/>
</dbReference>
<reference evidence="2" key="1">
    <citation type="submission" date="2016-11" db="EMBL/GenBank/DDBJ databases">
        <authorList>
            <person name="Varghese N."/>
            <person name="Submissions S."/>
        </authorList>
    </citation>
    <scope>NUCLEOTIDE SEQUENCE [LARGE SCALE GENOMIC DNA]</scope>
    <source>
        <strain evidence="2">DSM 16990</strain>
    </source>
</reference>
<organism evidence="1 2">
    <name type="scientific">Pedobacter caeni</name>
    <dbReference type="NCBI Taxonomy" id="288992"/>
    <lineage>
        <taxon>Bacteria</taxon>
        <taxon>Pseudomonadati</taxon>
        <taxon>Bacteroidota</taxon>
        <taxon>Sphingobacteriia</taxon>
        <taxon>Sphingobacteriales</taxon>
        <taxon>Sphingobacteriaceae</taxon>
        <taxon>Pedobacter</taxon>
    </lineage>
</organism>
<dbReference type="EMBL" id="FQUQ01000002">
    <property type="protein sequence ID" value="SHF43154.1"/>
    <property type="molecule type" value="Genomic_DNA"/>
</dbReference>
<dbReference type="Proteomes" id="UP000184287">
    <property type="component" value="Unassembled WGS sequence"/>
</dbReference>
<dbReference type="RefSeq" id="WP_073231526.1">
    <property type="nucleotide sequence ID" value="NZ_FQUQ01000002.1"/>
</dbReference>
<dbReference type="PROSITE" id="PS51257">
    <property type="entry name" value="PROKAR_LIPOPROTEIN"/>
    <property type="match status" value="1"/>
</dbReference>